<name>A0A136J9E2_9PEZI</name>
<dbReference type="SMART" id="SM00906">
    <property type="entry name" value="Fungal_trans"/>
    <property type="match status" value="1"/>
</dbReference>
<dbReference type="GO" id="GO:0008270">
    <property type="term" value="F:zinc ion binding"/>
    <property type="evidence" value="ECO:0007669"/>
    <property type="project" value="InterPro"/>
</dbReference>
<dbReference type="CDD" id="cd00067">
    <property type="entry name" value="GAL4"/>
    <property type="match status" value="1"/>
</dbReference>
<dbReference type="SUPFAM" id="SSF57701">
    <property type="entry name" value="Zn2/Cys6 DNA-binding domain"/>
    <property type="match status" value="1"/>
</dbReference>
<sequence>MTPSYLSHATEPAAPGRQSQPCDACRRAKTRCIKNPGGDATAACVHCSLRGTACAYRHGPPARASQPARDRSFPPPDTPSDSRPSLSSHSGSGDVTAQLPREALPDTQARQADSAVHGGPPQLEAMPHRFAELHGLTSDVEPLLMRHRPFDMDSHECHLGTHGIRRVLHRYQDQDFPLTFHVVADVRAVDHPEPEPELAAIEALVSPWGPKLLELFWRYVHPSYPIIHRDDLMEAYKDRKAPCALLGAIYLVATRWWQYDPDLSAQRMLDLETLRKHVHQAIQSCYHLPKLYSLQALLLTLQCQPDDPLNPDYTFNWGLTCQALAIGQCLGLHLDASQWSIPRPERNARKRLAWALYMQDRWTAAANGCPVHIHDDDWAVADLTDVDFVDCDTADVSDAEEDRRTMAMLGKDHFMLMTRLTQILSDVLANFYTLKKSSEQDTAILLRRAFPMLEALNQWSMTVPDRLGMHIAYERRLSFHGDLHLSYYGVAMTLLRRLIRSTALSPVCSDLAVLSDIRQRALQTAQGAIRLVSQLRSDHLEGFWVSTTPYLFSLIGSFLTLLLVTALSTQERSFWQEALNSYLWKLRTMSKACEPMQYATSRLEGVILRGLEHALAVDIVEPADDTVSPQLDDLSSAVMQYVDFGDWNLFATGACEFGMPRATGDVQQMNYVPDSSMMEVSIPENTDPTTSNL</sequence>
<dbReference type="CDD" id="cd12148">
    <property type="entry name" value="fungal_TF_MHR"/>
    <property type="match status" value="1"/>
</dbReference>
<dbReference type="GO" id="GO:0001080">
    <property type="term" value="P:nitrogen catabolite activation of transcription from RNA polymerase II promoter"/>
    <property type="evidence" value="ECO:0007669"/>
    <property type="project" value="TreeGrafter"/>
</dbReference>
<dbReference type="PROSITE" id="PS00463">
    <property type="entry name" value="ZN2_CY6_FUNGAL_1"/>
    <property type="match status" value="1"/>
</dbReference>
<keyword evidence="6" id="KW-1185">Reference proteome</keyword>
<dbReference type="Pfam" id="PF04082">
    <property type="entry name" value="Fungal_trans"/>
    <property type="match status" value="1"/>
</dbReference>
<feature type="domain" description="Zn(2)-C6 fungal-type" evidence="4">
    <location>
        <begin position="21"/>
        <end position="54"/>
    </location>
</feature>
<dbReference type="GO" id="GO:0000981">
    <property type="term" value="F:DNA-binding transcription factor activity, RNA polymerase II-specific"/>
    <property type="evidence" value="ECO:0007669"/>
    <property type="project" value="InterPro"/>
</dbReference>
<feature type="region of interest" description="Disordered" evidence="3">
    <location>
        <begin position="59"/>
        <end position="97"/>
    </location>
</feature>
<dbReference type="PANTHER" id="PTHR31668">
    <property type="entry name" value="GLUCOSE TRANSPORT TRANSCRIPTION REGULATOR RGT1-RELATED-RELATED"/>
    <property type="match status" value="1"/>
</dbReference>
<organism evidence="5 6">
    <name type="scientific">Microdochium bolleyi</name>
    <dbReference type="NCBI Taxonomy" id="196109"/>
    <lineage>
        <taxon>Eukaryota</taxon>
        <taxon>Fungi</taxon>
        <taxon>Dikarya</taxon>
        <taxon>Ascomycota</taxon>
        <taxon>Pezizomycotina</taxon>
        <taxon>Sordariomycetes</taxon>
        <taxon>Xylariomycetidae</taxon>
        <taxon>Xylariales</taxon>
        <taxon>Microdochiaceae</taxon>
        <taxon>Microdochium</taxon>
    </lineage>
</organism>
<dbReference type="InterPro" id="IPR050797">
    <property type="entry name" value="Carb_Metab_Trans_Reg"/>
</dbReference>
<dbReference type="STRING" id="196109.A0A136J9E2"/>
<evidence type="ECO:0000313" key="5">
    <source>
        <dbReference type="EMBL" id="KXJ93775.1"/>
    </source>
</evidence>
<accession>A0A136J9E2</accession>
<dbReference type="GO" id="GO:0003677">
    <property type="term" value="F:DNA binding"/>
    <property type="evidence" value="ECO:0007669"/>
    <property type="project" value="InterPro"/>
</dbReference>
<feature type="compositionally biased region" description="Low complexity" evidence="3">
    <location>
        <begin position="79"/>
        <end position="92"/>
    </location>
</feature>
<dbReference type="InterPro" id="IPR001138">
    <property type="entry name" value="Zn2Cys6_DnaBD"/>
</dbReference>
<dbReference type="EMBL" id="KQ964247">
    <property type="protein sequence ID" value="KXJ93775.1"/>
    <property type="molecule type" value="Genomic_DNA"/>
</dbReference>
<evidence type="ECO:0000313" key="6">
    <source>
        <dbReference type="Proteomes" id="UP000070501"/>
    </source>
</evidence>
<protein>
    <submittedName>
        <fullName evidence="5">Fungal-specific transcription factor domain-domain-containing protein</fullName>
    </submittedName>
</protein>
<evidence type="ECO:0000259" key="4">
    <source>
        <dbReference type="PROSITE" id="PS00463"/>
    </source>
</evidence>
<evidence type="ECO:0000256" key="3">
    <source>
        <dbReference type="SAM" id="MobiDB-lite"/>
    </source>
</evidence>
<dbReference type="AlphaFoldDB" id="A0A136J9E2"/>
<evidence type="ECO:0000256" key="1">
    <source>
        <dbReference type="ARBA" id="ARBA00022723"/>
    </source>
</evidence>
<dbReference type="SMART" id="SM00066">
    <property type="entry name" value="GAL4"/>
    <property type="match status" value="1"/>
</dbReference>
<dbReference type="InterPro" id="IPR007219">
    <property type="entry name" value="XnlR_reg_dom"/>
</dbReference>
<dbReference type="InParanoid" id="A0A136J9E2"/>
<dbReference type="OrthoDB" id="2264294at2759"/>
<dbReference type="GO" id="GO:0006351">
    <property type="term" value="P:DNA-templated transcription"/>
    <property type="evidence" value="ECO:0007669"/>
    <property type="project" value="InterPro"/>
</dbReference>
<dbReference type="GO" id="GO:0005634">
    <property type="term" value="C:nucleus"/>
    <property type="evidence" value="ECO:0007669"/>
    <property type="project" value="TreeGrafter"/>
</dbReference>
<gene>
    <name evidence="5" type="ORF">Micbo1qcDRAFT_201729</name>
</gene>
<dbReference type="Proteomes" id="UP000070501">
    <property type="component" value="Unassembled WGS sequence"/>
</dbReference>
<dbReference type="InterPro" id="IPR036864">
    <property type="entry name" value="Zn2-C6_fun-type_DNA-bd_sf"/>
</dbReference>
<evidence type="ECO:0000256" key="2">
    <source>
        <dbReference type="ARBA" id="ARBA00023242"/>
    </source>
</evidence>
<reference evidence="6" key="1">
    <citation type="submission" date="2016-02" db="EMBL/GenBank/DDBJ databases">
        <title>Draft genome sequence of Microdochium bolleyi, a fungal endophyte of beachgrass.</title>
        <authorList>
            <consortium name="DOE Joint Genome Institute"/>
            <person name="David A.S."/>
            <person name="May G."/>
            <person name="Haridas S."/>
            <person name="Lim J."/>
            <person name="Wang M."/>
            <person name="Labutti K."/>
            <person name="Lipzen A."/>
            <person name="Barry K."/>
            <person name="Grigoriev I.V."/>
        </authorList>
    </citation>
    <scope>NUCLEOTIDE SEQUENCE [LARGE SCALE GENOMIC DNA]</scope>
    <source>
        <strain evidence="6">J235TASD1</strain>
    </source>
</reference>
<keyword evidence="2" id="KW-0539">Nucleus</keyword>
<proteinExistence type="predicted"/>
<feature type="region of interest" description="Disordered" evidence="3">
    <location>
        <begin position="1"/>
        <end position="22"/>
    </location>
</feature>
<keyword evidence="1" id="KW-0479">Metal-binding</keyword>
<dbReference type="PANTHER" id="PTHR31668:SF4">
    <property type="entry name" value="TRANSCRIPTIONAL ACTIVATOR PROTEIN DAL81"/>
    <property type="match status" value="1"/>
</dbReference>